<dbReference type="PANTHER" id="PTHR45624:SF57">
    <property type="entry name" value="MITOCHONDRIAL SUBSTRATE CARRIER FAMILY PROTEIN L"/>
    <property type="match status" value="1"/>
</dbReference>
<keyword evidence="6 11" id="KW-1133">Transmembrane helix</keyword>
<evidence type="ECO:0000256" key="11">
    <source>
        <dbReference type="SAM" id="Phobius"/>
    </source>
</evidence>
<keyword evidence="5" id="KW-0677">Repeat</keyword>
<feature type="transmembrane region" description="Helical" evidence="11">
    <location>
        <begin position="239"/>
        <end position="263"/>
    </location>
</feature>
<feature type="repeat" description="Solcar" evidence="9">
    <location>
        <begin position="242"/>
        <end position="329"/>
    </location>
</feature>
<dbReference type="GO" id="GO:1990575">
    <property type="term" value="P:mitochondrial L-ornithine transmembrane transport"/>
    <property type="evidence" value="ECO:0007669"/>
    <property type="project" value="TreeGrafter"/>
</dbReference>
<dbReference type="InterPro" id="IPR018108">
    <property type="entry name" value="MCP_transmembrane"/>
</dbReference>
<dbReference type="GO" id="GO:0031966">
    <property type="term" value="C:mitochondrial membrane"/>
    <property type="evidence" value="ECO:0007669"/>
    <property type="project" value="UniProtKB-SubCell"/>
</dbReference>
<reference evidence="12" key="1">
    <citation type="submission" date="2017-12" db="EMBL/GenBank/DDBJ databases">
        <title>Gene loss provides genomic basis for host adaptation in cereal stripe rust fungi.</title>
        <authorList>
            <person name="Xia C."/>
        </authorList>
    </citation>
    <scope>NUCLEOTIDE SEQUENCE [LARGE SCALE GENOMIC DNA]</scope>
    <source>
        <strain evidence="12">93-210</strain>
    </source>
</reference>
<dbReference type="AlphaFoldDB" id="A0A2S4VTG4"/>
<comment type="caution">
    <text evidence="12">The sequence shown here is derived from an EMBL/GenBank/DDBJ whole genome shotgun (WGS) entry which is preliminary data.</text>
</comment>
<dbReference type="SUPFAM" id="SSF103506">
    <property type="entry name" value="Mitochondrial carrier"/>
    <property type="match status" value="1"/>
</dbReference>
<dbReference type="Gene3D" id="1.50.40.10">
    <property type="entry name" value="Mitochondrial carrier domain"/>
    <property type="match status" value="1"/>
</dbReference>
<evidence type="ECO:0000256" key="4">
    <source>
        <dbReference type="ARBA" id="ARBA00022692"/>
    </source>
</evidence>
<evidence type="ECO:0000256" key="8">
    <source>
        <dbReference type="ARBA" id="ARBA00023136"/>
    </source>
</evidence>
<evidence type="ECO:0000256" key="5">
    <source>
        <dbReference type="ARBA" id="ARBA00022737"/>
    </source>
</evidence>
<evidence type="ECO:0000313" key="13">
    <source>
        <dbReference type="Proteomes" id="UP000239156"/>
    </source>
</evidence>
<organism evidence="12 13">
    <name type="scientific">Puccinia striiformis</name>
    <dbReference type="NCBI Taxonomy" id="27350"/>
    <lineage>
        <taxon>Eukaryota</taxon>
        <taxon>Fungi</taxon>
        <taxon>Dikarya</taxon>
        <taxon>Basidiomycota</taxon>
        <taxon>Pucciniomycotina</taxon>
        <taxon>Pucciniomycetes</taxon>
        <taxon>Pucciniales</taxon>
        <taxon>Pucciniaceae</taxon>
        <taxon>Puccinia</taxon>
    </lineage>
</organism>
<evidence type="ECO:0000256" key="6">
    <source>
        <dbReference type="ARBA" id="ARBA00022989"/>
    </source>
</evidence>
<feature type="repeat" description="Solcar" evidence="9">
    <location>
        <begin position="46"/>
        <end position="125"/>
    </location>
</feature>
<dbReference type="InterPro" id="IPR023395">
    <property type="entry name" value="MCP_dom_sf"/>
</dbReference>
<comment type="similarity">
    <text evidence="2 10">Belongs to the mitochondrial carrier (TC 2.A.29) family.</text>
</comment>
<dbReference type="VEuPathDB" id="FungiDB:PSHT_08229"/>
<feature type="transmembrane region" description="Helical" evidence="11">
    <location>
        <begin position="207"/>
        <end position="227"/>
    </location>
</feature>
<dbReference type="PANTHER" id="PTHR45624">
    <property type="entry name" value="MITOCHONDRIAL BASIC AMINO ACIDS TRANSPORTER-RELATED"/>
    <property type="match status" value="1"/>
</dbReference>
<dbReference type="EMBL" id="PKSL01000029">
    <property type="protein sequence ID" value="POW12779.1"/>
    <property type="molecule type" value="Genomic_DNA"/>
</dbReference>
<comment type="subcellular location">
    <subcellularLocation>
        <location evidence="1">Mitochondrion membrane</location>
        <topology evidence="1">Multi-pass membrane protein</topology>
    </subcellularLocation>
</comment>
<dbReference type="PROSITE" id="PS50920">
    <property type="entry name" value="SOLCAR"/>
    <property type="match status" value="3"/>
</dbReference>
<name>A0A2S4VTG4_9BASI</name>
<dbReference type="GO" id="GO:0000064">
    <property type="term" value="F:L-ornithine transmembrane transporter activity"/>
    <property type="evidence" value="ECO:0007669"/>
    <property type="project" value="TreeGrafter"/>
</dbReference>
<evidence type="ECO:0000256" key="3">
    <source>
        <dbReference type="ARBA" id="ARBA00022448"/>
    </source>
</evidence>
<evidence type="ECO:0000256" key="1">
    <source>
        <dbReference type="ARBA" id="ARBA00004225"/>
    </source>
</evidence>
<accession>A0A2S4VTG4</accession>
<evidence type="ECO:0000256" key="9">
    <source>
        <dbReference type="PROSITE-ProRule" id="PRU00282"/>
    </source>
</evidence>
<dbReference type="InterPro" id="IPR050567">
    <property type="entry name" value="Mitochondrial_Carrier"/>
</dbReference>
<sequence>MTGPSREPSPPPPPIMVQQIPRLRALARSKGRSRRRLVGLDQVGCRPSVRCTEPSSFSHVNHSQTIKLRIQCASPGVYNGPMDCFLQTIRKEGSRALYKGASPPAFGWALSDAVLMGSLDRYRDWLGRLESPDRSKPLSLGSHAIAGALAGWTVCSIITPIETIKAKLQMQTSDPRTKLFTGPIDCARQIVQKGGPRQLYRALPATLIFRTCFAIMFSSYHAFSTLFNDLSKKYPDSSFAISAPVAQFLAGGLAAEVFWLVGYPLDMIKNRIMCDSFTKPKYPSWLSAGRAIWLEGGAKAFYRGLTPCILRAFPTNAAALAVWEGAMKVLKD</sequence>
<keyword evidence="7" id="KW-0496">Mitochondrion</keyword>
<evidence type="ECO:0000256" key="10">
    <source>
        <dbReference type="RuleBase" id="RU000488"/>
    </source>
</evidence>
<dbReference type="Pfam" id="PF00153">
    <property type="entry name" value="Mito_carr"/>
    <property type="match status" value="3"/>
</dbReference>
<gene>
    <name evidence="12" type="ORF">PSTT_04365</name>
</gene>
<evidence type="ECO:0000313" key="12">
    <source>
        <dbReference type="EMBL" id="POW12779.1"/>
    </source>
</evidence>
<keyword evidence="4 9" id="KW-0812">Transmembrane</keyword>
<evidence type="ECO:0000256" key="7">
    <source>
        <dbReference type="ARBA" id="ARBA00023128"/>
    </source>
</evidence>
<keyword evidence="3 10" id="KW-0813">Transport</keyword>
<protein>
    <submittedName>
        <fullName evidence="12">Uncharacterized protein</fullName>
    </submittedName>
</protein>
<feature type="repeat" description="Solcar" evidence="9">
    <location>
        <begin position="138"/>
        <end position="226"/>
    </location>
</feature>
<evidence type="ECO:0000256" key="2">
    <source>
        <dbReference type="ARBA" id="ARBA00006375"/>
    </source>
</evidence>
<dbReference type="VEuPathDB" id="FungiDB:PSTT_04365"/>
<proteinExistence type="inferred from homology"/>
<dbReference type="Proteomes" id="UP000239156">
    <property type="component" value="Unassembled WGS sequence"/>
</dbReference>
<keyword evidence="13" id="KW-1185">Reference proteome</keyword>
<keyword evidence="8 9" id="KW-0472">Membrane</keyword>